<dbReference type="GO" id="GO:0003723">
    <property type="term" value="F:RNA binding"/>
    <property type="evidence" value="ECO:0007669"/>
    <property type="project" value="UniProtKB-UniRule"/>
</dbReference>
<dbReference type="KEGG" id="blac:94352916"/>
<dbReference type="SMART" id="SM00119">
    <property type="entry name" value="HECTc"/>
    <property type="match status" value="1"/>
</dbReference>
<dbReference type="GeneID" id="94352916"/>
<dbReference type="GO" id="GO:0061630">
    <property type="term" value="F:ubiquitin protein ligase activity"/>
    <property type="evidence" value="ECO:0007669"/>
    <property type="project" value="UniProtKB-EC"/>
</dbReference>
<reference evidence="14 15" key="1">
    <citation type="journal article" date="2021" name="Genome Biol.">
        <title>AFLAP: assembly-free linkage analysis pipeline using k-mers from genome sequencing data.</title>
        <authorList>
            <person name="Fletcher K."/>
            <person name="Zhang L."/>
            <person name="Gil J."/>
            <person name="Han R."/>
            <person name="Cavanaugh K."/>
            <person name="Michelmore R."/>
        </authorList>
    </citation>
    <scope>NUCLEOTIDE SEQUENCE [LARGE SCALE GENOMIC DNA]</scope>
    <source>
        <strain evidence="14 15">SF5</strain>
    </source>
</reference>
<dbReference type="InterPro" id="IPR035979">
    <property type="entry name" value="RBD_domain_sf"/>
</dbReference>
<evidence type="ECO:0000313" key="14">
    <source>
        <dbReference type="EMBL" id="TDH67703.1"/>
    </source>
</evidence>
<dbReference type="InterPro" id="IPR035983">
    <property type="entry name" value="Hect_E3_ubiquitin_ligase"/>
</dbReference>
<dbReference type="PROSITE" id="PS50237">
    <property type="entry name" value="HECT"/>
    <property type="match status" value="1"/>
</dbReference>
<feature type="domain" description="RRM" evidence="11">
    <location>
        <begin position="862"/>
        <end position="940"/>
    </location>
</feature>
<dbReference type="Pfam" id="PF00076">
    <property type="entry name" value="RRM_1"/>
    <property type="match status" value="1"/>
</dbReference>
<evidence type="ECO:0000256" key="1">
    <source>
        <dbReference type="ARBA" id="ARBA00000885"/>
    </source>
</evidence>
<dbReference type="GO" id="GO:0000209">
    <property type="term" value="P:protein polyubiquitination"/>
    <property type="evidence" value="ECO:0007669"/>
    <property type="project" value="InterPro"/>
</dbReference>
<name>A0A976FJD0_BRELC</name>
<comment type="catalytic activity">
    <reaction evidence="1">
        <text>S-ubiquitinyl-[E2 ubiquitin-conjugating enzyme]-L-cysteine + [acceptor protein]-L-lysine = [E2 ubiquitin-conjugating enzyme]-L-cysteine + N(6)-ubiquitinyl-[acceptor protein]-L-lysine.</text>
        <dbReference type="EC" id="2.3.2.26"/>
    </reaction>
</comment>
<keyword evidence="6 8" id="KW-0833">Ubl conjugation pathway</keyword>
<dbReference type="EC" id="2.3.2.26" evidence="3"/>
<dbReference type="PROSITE" id="PS50158">
    <property type="entry name" value="ZF_CCHC"/>
    <property type="match status" value="1"/>
</dbReference>
<feature type="domain" description="CCHC-type" evidence="12">
    <location>
        <begin position="958"/>
        <end position="974"/>
    </location>
</feature>
<dbReference type="CDD" id="cd00078">
    <property type="entry name" value="HECTc"/>
    <property type="match status" value="1"/>
</dbReference>
<evidence type="ECO:0000256" key="3">
    <source>
        <dbReference type="ARBA" id="ARBA00012485"/>
    </source>
</evidence>
<dbReference type="SUPFAM" id="SSF56204">
    <property type="entry name" value="Hect, E3 ligase catalytic domain"/>
    <property type="match status" value="2"/>
</dbReference>
<comment type="caution">
    <text evidence="8">Lacks conserved residue(s) required for the propagation of feature annotation.</text>
</comment>
<dbReference type="InterPro" id="IPR000569">
    <property type="entry name" value="HECT_dom"/>
</dbReference>
<dbReference type="EMBL" id="SHOA02000013">
    <property type="protein sequence ID" value="TDH67703.1"/>
    <property type="molecule type" value="Genomic_DNA"/>
</dbReference>
<keyword evidence="7" id="KW-0862">Zinc</keyword>
<comment type="subcellular location">
    <subcellularLocation>
        <location evidence="2">Cytoplasm</location>
    </subcellularLocation>
</comment>
<evidence type="ECO:0000256" key="10">
    <source>
        <dbReference type="SAM" id="MobiDB-lite"/>
    </source>
</evidence>
<evidence type="ECO:0000256" key="2">
    <source>
        <dbReference type="ARBA" id="ARBA00004496"/>
    </source>
</evidence>
<accession>A0A976FJD0</accession>
<evidence type="ECO:0000313" key="15">
    <source>
        <dbReference type="Proteomes" id="UP000294530"/>
    </source>
</evidence>
<dbReference type="SMART" id="SM00360">
    <property type="entry name" value="RRM"/>
    <property type="match status" value="1"/>
</dbReference>
<keyword evidence="15" id="KW-1185">Reference proteome</keyword>
<comment type="caution">
    <text evidence="14">The sequence shown here is derived from an EMBL/GenBank/DDBJ whole genome shotgun (WGS) entry which is preliminary data.</text>
</comment>
<feature type="region of interest" description="Disordered" evidence="10">
    <location>
        <begin position="1058"/>
        <end position="1079"/>
    </location>
</feature>
<dbReference type="Gene3D" id="3.30.2160.10">
    <property type="entry name" value="Hect, E3 ligase catalytic domain"/>
    <property type="match status" value="1"/>
</dbReference>
<feature type="compositionally biased region" description="Basic residues" evidence="10">
    <location>
        <begin position="1058"/>
        <end position="1067"/>
    </location>
</feature>
<dbReference type="Gene3D" id="3.30.70.330">
    <property type="match status" value="1"/>
</dbReference>
<dbReference type="Gene3D" id="3.90.1750.10">
    <property type="entry name" value="Hect, E3 ligase catalytic domains"/>
    <property type="match status" value="1"/>
</dbReference>
<protein>
    <recommendedName>
        <fullName evidence="3">HECT-type E3 ubiquitin transferase</fullName>
        <ecNumber evidence="3">2.3.2.26</ecNumber>
    </recommendedName>
</protein>
<dbReference type="InterPro" id="IPR001878">
    <property type="entry name" value="Znf_CCHC"/>
</dbReference>
<evidence type="ECO:0000256" key="5">
    <source>
        <dbReference type="ARBA" id="ARBA00022679"/>
    </source>
</evidence>
<dbReference type="GO" id="GO:0005737">
    <property type="term" value="C:cytoplasm"/>
    <property type="evidence" value="ECO:0007669"/>
    <property type="project" value="UniProtKB-SubCell"/>
</dbReference>
<sequence length="1079" mass="122363">MDSQARGGGLQQTQKLFHSLYARFLSQGLDPNDAVARALLEMQEVAAGATASTSVSTVTPTQKDVKMEDATHLHVQKGSPSMAAKTELASTSASATGSLFALVNATAASSLTTTKSDLTTRVDENEGSLQACEALLGLLLERTLTLAIETDDFRVAKRLVYQVFSDPNALSAAFLKENLEKAENEVNAQWWGIDREQMLRVFTLLHTAMAGSDREAMQNTFRNALERLVTQPWNVCSTWHTPRALRFFLVLFEHPLMFDPDYLHVVGGLCRLFYYLSKDAKALVRAQWMAFFSSDELHRLLDILQQAITVCLYGSRKMDLVYAACGVLAELNVVNRDRMKALEPFALYHEFYNEAINSEMDLVEDYSRSIIFWKKRRAATRAAARVARREGQRLRHFNDEENELEERDSERGNTEERQELMPERQLSEMSLCDFPFVLDAASKSKVLQIDSDLEQRARAHDVVLSQSNVVVVGVESPFLILKIRRENLVEDAMQQIVHLSTSAETLKKPLKIKFVGEEGIDEGGVRKEFFQLLIRQLLDPAYGMFTYDEETHTLWFNSDSLEATMEYELIGTLLGLAIYNAVILDVSFPHIVYKKLMNCTLGLKDLELALPDLGRGLRQLLDFKGDIEEVYQRTFEYSYEIFGEVKNVELKPEGSSIPVNTENRNEYVALYVDYVLDKSVARQYAAFHHGFHQVCNHEVLSMFRWEELQLLICGSTDLDFEALEAVTHYEDGFTKVSEIIRDFWVIVHAFPLEDKKKLLRFATGSDRVPIRGLSNLVFVISRNGPDSERLPTAHTWYERLAKRDRGAAANTYWGLFTITSFNHLLLPEYSSREKLKERLLLAINQAEGFGLLTAQLQGVSPSTAYVAMLPYAYTTNDVAQLFAPFGKLARVIVLRDKQTRRSRGVAFVQFARAEDCAEAVTRMDKLLLEGLTLSVSLSRDNGRSREFARKRKFTTVQRCFECGESNHVSYECPRNVLGPRERPVTAGCKSSRKKKKKKFDFHERTHFFNDEGIVNLLAPPEEGDVSITLLAYSSKTRNPAGVHSSWMKPKLTTATALTHRRPQRKRASYFSDEDASDGE</sequence>
<feature type="region of interest" description="Disordered" evidence="10">
    <location>
        <begin position="397"/>
        <end position="417"/>
    </location>
</feature>
<evidence type="ECO:0000256" key="7">
    <source>
        <dbReference type="PROSITE-ProRule" id="PRU00047"/>
    </source>
</evidence>
<evidence type="ECO:0000259" key="12">
    <source>
        <dbReference type="PROSITE" id="PS50158"/>
    </source>
</evidence>
<dbReference type="SUPFAM" id="SSF54928">
    <property type="entry name" value="RNA-binding domain, RBD"/>
    <property type="match status" value="1"/>
</dbReference>
<feature type="compositionally biased region" description="Basic and acidic residues" evidence="10">
    <location>
        <begin position="408"/>
        <end position="417"/>
    </location>
</feature>
<gene>
    <name evidence="14" type="ORF">CCR75_009202</name>
</gene>
<keyword evidence="4" id="KW-0963">Cytoplasm</keyword>
<evidence type="ECO:0000256" key="9">
    <source>
        <dbReference type="PROSITE-ProRule" id="PRU00176"/>
    </source>
</evidence>
<dbReference type="FunFam" id="3.30.2410.10:FF:000003">
    <property type="entry name" value="probable E3 ubiquitin-protein ligase HERC4 isoform X1"/>
    <property type="match status" value="1"/>
</dbReference>
<evidence type="ECO:0000256" key="8">
    <source>
        <dbReference type="PROSITE-ProRule" id="PRU00104"/>
    </source>
</evidence>
<dbReference type="InterPro" id="IPR044611">
    <property type="entry name" value="E3A/B/C-like"/>
</dbReference>
<evidence type="ECO:0000259" key="13">
    <source>
        <dbReference type="PROSITE" id="PS50237"/>
    </source>
</evidence>
<evidence type="ECO:0000256" key="6">
    <source>
        <dbReference type="ARBA" id="ARBA00022786"/>
    </source>
</evidence>
<organism evidence="14 15">
    <name type="scientific">Bremia lactucae</name>
    <name type="common">Lettuce downy mildew</name>
    <dbReference type="NCBI Taxonomy" id="4779"/>
    <lineage>
        <taxon>Eukaryota</taxon>
        <taxon>Sar</taxon>
        <taxon>Stramenopiles</taxon>
        <taxon>Oomycota</taxon>
        <taxon>Peronosporomycetes</taxon>
        <taxon>Peronosporales</taxon>
        <taxon>Peronosporaceae</taxon>
        <taxon>Bremia</taxon>
    </lineage>
</organism>
<dbReference type="Pfam" id="PF00632">
    <property type="entry name" value="HECT"/>
    <property type="match status" value="2"/>
</dbReference>
<keyword evidence="7" id="KW-0479">Metal-binding</keyword>
<dbReference type="InterPro" id="IPR012677">
    <property type="entry name" value="Nucleotide-bd_a/b_plait_sf"/>
</dbReference>
<keyword evidence="9" id="KW-0694">RNA-binding</keyword>
<dbReference type="Gene3D" id="3.30.2410.10">
    <property type="entry name" value="Hect, E3 ligase catalytic domain"/>
    <property type="match status" value="1"/>
</dbReference>
<dbReference type="PANTHER" id="PTHR45700:SF8">
    <property type="entry name" value="HECT-TYPE E3 UBIQUITIN TRANSFERASE"/>
    <property type="match status" value="1"/>
</dbReference>
<dbReference type="Proteomes" id="UP000294530">
    <property type="component" value="Unassembled WGS sequence"/>
</dbReference>
<proteinExistence type="predicted"/>
<dbReference type="OrthoDB" id="5981550at2759"/>
<dbReference type="AlphaFoldDB" id="A0A976FJD0"/>
<dbReference type="RefSeq" id="XP_067817202.1">
    <property type="nucleotide sequence ID" value="XM_067967245.1"/>
</dbReference>
<dbReference type="PROSITE" id="PS50102">
    <property type="entry name" value="RRM"/>
    <property type="match status" value="1"/>
</dbReference>
<dbReference type="FunFam" id="3.30.2160.10:FF:000004">
    <property type="entry name" value="probable E3 ubiquitin-protein ligase HERC4 isoform X1"/>
    <property type="match status" value="1"/>
</dbReference>
<keyword evidence="5" id="KW-0808">Transferase</keyword>
<dbReference type="PANTHER" id="PTHR45700">
    <property type="entry name" value="UBIQUITIN-PROTEIN LIGASE E3C"/>
    <property type="match status" value="1"/>
</dbReference>
<dbReference type="GO" id="GO:0008270">
    <property type="term" value="F:zinc ion binding"/>
    <property type="evidence" value="ECO:0007669"/>
    <property type="project" value="UniProtKB-KW"/>
</dbReference>
<dbReference type="InterPro" id="IPR000504">
    <property type="entry name" value="RRM_dom"/>
</dbReference>
<evidence type="ECO:0000256" key="4">
    <source>
        <dbReference type="ARBA" id="ARBA00022490"/>
    </source>
</evidence>
<keyword evidence="7" id="KW-0863">Zinc-finger</keyword>
<feature type="domain" description="HECT" evidence="13">
    <location>
        <begin position="502"/>
        <end position="852"/>
    </location>
</feature>
<evidence type="ECO:0000259" key="11">
    <source>
        <dbReference type="PROSITE" id="PS50102"/>
    </source>
</evidence>